<feature type="transmembrane region" description="Helical" evidence="6">
    <location>
        <begin position="49"/>
        <end position="74"/>
    </location>
</feature>
<evidence type="ECO:0000256" key="6">
    <source>
        <dbReference type="SAM" id="Phobius"/>
    </source>
</evidence>
<feature type="transmembrane region" description="Helical" evidence="6">
    <location>
        <begin position="262"/>
        <end position="283"/>
    </location>
</feature>
<dbReference type="InterPro" id="IPR037272">
    <property type="entry name" value="SNS_sf"/>
</dbReference>
<keyword evidence="5 6" id="KW-0472">Membrane</keyword>
<dbReference type="AlphaFoldDB" id="A0AAW9RK65"/>
<dbReference type="PROSITE" id="PS50267">
    <property type="entry name" value="NA_NEUROTRAN_SYMP_3"/>
    <property type="match status" value="1"/>
</dbReference>
<dbReference type="Proteomes" id="UP001359886">
    <property type="component" value="Unassembled WGS sequence"/>
</dbReference>
<organism evidence="7 8">
    <name type="scientific">Elongatibacter sediminis</name>
    <dbReference type="NCBI Taxonomy" id="3119006"/>
    <lineage>
        <taxon>Bacteria</taxon>
        <taxon>Pseudomonadati</taxon>
        <taxon>Pseudomonadota</taxon>
        <taxon>Gammaproteobacteria</taxon>
        <taxon>Chromatiales</taxon>
        <taxon>Wenzhouxiangellaceae</taxon>
        <taxon>Elongatibacter</taxon>
    </lineage>
</organism>
<keyword evidence="4 6" id="KW-1133">Transmembrane helix</keyword>
<dbReference type="GO" id="GO:0016020">
    <property type="term" value="C:membrane"/>
    <property type="evidence" value="ECO:0007669"/>
    <property type="project" value="UniProtKB-SubCell"/>
</dbReference>
<dbReference type="NCBIfam" id="NF037979">
    <property type="entry name" value="Na_transp"/>
    <property type="match status" value="1"/>
</dbReference>
<feature type="transmembrane region" description="Helical" evidence="6">
    <location>
        <begin position="142"/>
        <end position="163"/>
    </location>
</feature>
<evidence type="ECO:0000256" key="1">
    <source>
        <dbReference type="ARBA" id="ARBA00004141"/>
    </source>
</evidence>
<accession>A0AAW9RK65</accession>
<keyword evidence="3 6" id="KW-0812">Transmembrane</keyword>
<proteinExistence type="predicted"/>
<dbReference type="SUPFAM" id="SSF161070">
    <property type="entry name" value="SNF-like"/>
    <property type="match status" value="1"/>
</dbReference>
<feature type="transmembrane region" description="Helical" evidence="6">
    <location>
        <begin position="303"/>
        <end position="327"/>
    </location>
</feature>
<dbReference type="PRINTS" id="PR00176">
    <property type="entry name" value="NANEUSMPORT"/>
</dbReference>
<evidence type="ECO:0000256" key="2">
    <source>
        <dbReference type="ARBA" id="ARBA00022448"/>
    </source>
</evidence>
<feature type="transmembrane region" description="Helical" evidence="6">
    <location>
        <begin position="425"/>
        <end position="444"/>
    </location>
</feature>
<feature type="transmembrane region" description="Helical" evidence="6">
    <location>
        <begin position="95"/>
        <end position="122"/>
    </location>
</feature>
<dbReference type="Pfam" id="PF00209">
    <property type="entry name" value="SNF"/>
    <property type="match status" value="2"/>
</dbReference>
<dbReference type="EMBL" id="JAZHOG010000006">
    <property type="protein sequence ID" value="MEJ8568011.1"/>
    <property type="molecule type" value="Genomic_DNA"/>
</dbReference>
<keyword evidence="2" id="KW-0813">Transport</keyword>
<comment type="subcellular location">
    <subcellularLocation>
        <location evidence="1">Membrane</location>
        <topology evidence="1">Multi-pass membrane protein</topology>
    </subcellularLocation>
</comment>
<evidence type="ECO:0000256" key="5">
    <source>
        <dbReference type="ARBA" id="ARBA00023136"/>
    </source>
</evidence>
<protein>
    <submittedName>
        <fullName evidence="7">Sodium-dependent transporter</fullName>
    </submittedName>
</protein>
<gene>
    <name evidence="7" type="ORF">V3330_10275</name>
</gene>
<feature type="transmembrane region" description="Helical" evidence="6">
    <location>
        <begin position="12"/>
        <end position="37"/>
    </location>
</feature>
<feature type="transmembrane region" description="Helical" evidence="6">
    <location>
        <begin position="214"/>
        <end position="241"/>
    </location>
</feature>
<evidence type="ECO:0000313" key="7">
    <source>
        <dbReference type="EMBL" id="MEJ8568011.1"/>
    </source>
</evidence>
<name>A0AAW9RK65_9GAMM</name>
<evidence type="ECO:0000256" key="3">
    <source>
        <dbReference type="ARBA" id="ARBA00022692"/>
    </source>
</evidence>
<dbReference type="PANTHER" id="PTHR42948">
    <property type="entry name" value="TRANSPORTER"/>
    <property type="match status" value="1"/>
</dbReference>
<dbReference type="Gene3D" id="1.20.1740.10">
    <property type="entry name" value="Amino acid/polyamine transporter I"/>
    <property type="match status" value="1"/>
</dbReference>
<sequence>MTAPGADGASQGTGYFASTLTTVLTLAGVAIGLGNVWRFPYMMGAYGGSAFLLLFLLFMALIAVPALMAELSLARTHRGATIRVMTLSFGRFGRVLGYGLVAGVAIAASYYTLIVGNVFYSAGFAVLQGFTDINLERYSSGLVAPLTQYVIALIVMWSAIFVISRGLKSGIERVSNVFVPFFFLVCIYLVWFTLSQPGAIAASAEFLKPDFSQIGMTEVFAALGQCFFSVGLGAAYVMVYGKYLQDETRIGPIARMTALSDLGASFFASLFIVPSVLLLSLPLDSGPHLLFDTLPRLFSLMDGARLSSSLFLVALSLIAFLSVIGSFNVVTVSLEEEPYGQRLGRNRLLLIIGIAESIMLIPPTLRPDIIGPLDLLFGSGTPVVGGLFAVLAVGWRIRRTDAWRQLFSTAEPDAPSRAVYQWIRWAIPAALGAILLGTVISALTA</sequence>
<comment type="caution">
    <text evidence="7">The sequence shown here is derived from an EMBL/GenBank/DDBJ whole genome shotgun (WGS) entry which is preliminary data.</text>
</comment>
<feature type="transmembrane region" description="Helical" evidence="6">
    <location>
        <begin position="175"/>
        <end position="194"/>
    </location>
</feature>
<feature type="transmembrane region" description="Helical" evidence="6">
    <location>
        <begin position="348"/>
        <end position="365"/>
    </location>
</feature>
<keyword evidence="8" id="KW-1185">Reference proteome</keyword>
<reference evidence="7 8" key="1">
    <citation type="submission" date="2024-02" db="EMBL/GenBank/DDBJ databases">
        <title>A novel Wenzhouxiangellaceae bacterium, isolated from coastal sediments.</title>
        <authorList>
            <person name="Du Z.-J."/>
            <person name="Ye Y.-Q."/>
            <person name="Zhang X.-Y."/>
        </authorList>
    </citation>
    <scope>NUCLEOTIDE SEQUENCE [LARGE SCALE GENOMIC DNA]</scope>
    <source>
        <strain evidence="7 8">CH-27</strain>
    </source>
</reference>
<dbReference type="PANTHER" id="PTHR42948:SF1">
    <property type="entry name" value="TRANSPORTER"/>
    <property type="match status" value="1"/>
</dbReference>
<dbReference type="InterPro" id="IPR000175">
    <property type="entry name" value="Na/ntran_symport"/>
</dbReference>
<feature type="transmembrane region" description="Helical" evidence="6">
    <location>
        <begin position="377"/>
        <end position="397"/>
    </location>
</feature>
<evidence type="ECO:0000313" key="8">
    <source>
        <dbReference type="Proteomes" id="UP001359886"/>
    </source>
</evidence>
<evidence type="ECO:0000256" key="4">
    <source>
        <dbReference type="ARBA" id="ARBA00022989"/>
    </source>
</evidence>
<dbReference type="RefSeq" id="WP_354695334.1">
    <property type="nucleotide sequence ID" value="NZ_JAZHOG010000006.1"/>
</dbReference>